<dbReference type="AlphaFoldDB" id="A0A7T7BHP8"/>
<evidence type="ECO:0000313" key="1">
    <source>
        <dbReference type="EMBL" id="QQK40071.1"/>
    </source>
</evidence>
<evidence type="ECO:0000313" key="2">
    <source>
        <dbReference type="Proteomes" id="UP000595662"/>
    </source>
</evidence>
<dbReference type="RefSeq" id="XP_065955721.1">
    <property type="nucleotide sequence ID" value="XM_066100321.1"/>
</dbReference>
<dbReference type="EMBL" id="CP060774">
    <property type="protein sequence ID" value="QQK40071.1"/>
    <property type="molecule type" value="Genomic_DNA"/>
</dbReference>
<proteinExistence type="predicted"/>
<accession>A0A7T7BHP8</accession>
<reference evidence="1 2" key="1">
    <citation type="submission" date="2020-08" db="EMBL/GenBank/DDBJ databases">
        <title>The completed genome sequence of the pathogenic ascomycete fungus Penicillium digitatum.</title>
        <authorList>
            <person name="Wang M."/>
        </authorList>
    </citation>
    <scope>NUCLEOTIDE SEQUENCE [LARGE SCALE GENOMIC DNA]</scope>
    <source>
        <strain evidence="1 2">PdW03</strain>
    </source>
</reference>
<dbReference type="GeneID" id="90952443"/>
<protein>
    <submittedName>
        <fullName evidence="1">Uncharacterized protein</fullName>
    </submittedName>
</protein>
<sequence>MCTNCATQTSTPLRPGWRCSHVGFVPYEDYLAYPVAIYLPITPAPPACLHKKPLPSPPYAVSSLEKQSSTNI</sequence>
<dbReference type="Proteomes" id="UP000595662">
    <property type="component" value="Chromosome 1"/>
</dbReference>
<gene>
    <name evidence="1" type="ORF">Pdw03_2925</name>
</gene>
<organism evidence="1 2">
    <name type="scientific">Penicillium digitatum</name>
    <name type="common">Green mold</name>
    <dbReference type="NCBI Taxonomy" id="36651"/>
    <lineage>
        <taxon>Eukaryota</taxon>
        <taxon>Fungi</taxon>
        <taxon>Dikarya</taxon>
        <taxon>Ascomycota</taxon>
        <taxon>Pezizomycotina</taxon>
        <taxon>Eurotiomycetes</taxon>
        <taxon>Eurotiomycetidae</taxon>
        <taxon>Eurotiales</taxon>
        <taxon>Aspergillaceae</taxon>
        <taxon>Penicillium</taxon>
    </lineage>
</organism>
<name>A0A7T7BHP8_PENDI</name>